<dbReference type="Proteomes" id="UP000517916">
    <property type="component" value="Unassembled WGS sequence"/>
</dbReference>
<dbReference type="PIRSF" id="PIRSF005956">
    <property type="entry name" value="BtpA"/>
    <property type="match status" value="1"/>
</dbReference>
<proteinExistence type="predicted"/>
<organism evidence="1 2">
    <name type="scientific">Kutzneria viridogrisea</name>
    <dbReference type="NCBI Taxonomy" id="47990"/>
    <lineage>
        <taxon>Bacteria</taxon>
        <taxon>Bacillati</taxon>
        <taxon>Actinomycetota</taxon>
        <taxon>Actinomycetes</taxon>
        <taxon>Pseudonocardiales</taxon>
        <taxon>Pseudonocardiaceae</taxon>
        <taxon>Kutzneria</taxon>
    </lineage>
</organism>
<dbReference type="Gene3D" id="3.20.20.70">
    <property type="entry name" value="Aldolase class I"/>
    <property type="match status" value="1"/>
</dbReference>
<dbReference type="PANTHER" id="PTHR21381:SF3">
    <property type="entry name" value="SGC REGION PROTEIN SGCQ-RELATED"/>
    <property type="match status" value="1"/>
</dbReference>
<dbReference type="PANTHER" id="PTHR21381">
    <property type="entry name" value="ZGC:162297"/>
    <property type="match status" value="1"/>
</dbReference>
<gene>
    <name evidence="1" type="ORF">BC739_000589</name>
</gene>
<sequence>MPEHHWGSGHKQVLGMVHLKPLPGTPFHEAGSLDRITETAVRSARALHEGGADGCLVQTVDRVYTAADESDPARTAAMALIVSEVVKATGPGFQVGVQMMRNAVTASLAVAAVAGGSYVRVGALVGATQTPQGIVQANPLAVMSYRRSLDASHLGVVADVASMHYSWLGGTRSVGEVAKAAATAGADAVAVSHAEEETVLAMIAAIRQAAPKVPVFLAGGSDHGNAARLLAAADGAFVGSCLESGGWGGEIDQRRVSEYTAIARSLG</sequence>
<dbReference type="InterPro" id="IPR013785">
    <property type="entry name" value="Aldolase_TIM"/>
</dbReference>
<reference evidence="1 2" key="1">
    <citation type="submission" date="2020-08" db="EMBL/GenBank/DDBJ databases">
        <title>Genomic Encyclopedia of Archaeal and Bacterial Type Strains, Phase II (KMG-II): from individual species to whole genera.</title>
        <authorList>
            <person name="Goeker M."/>
        </authorList>
    </citation>
    <scope>NUCLEOTIDE SEQUENCE [LARGE SCALE GENOMIC DNA]</scope>
    <source>
        <strain evidence="1 2">DSM 43850</strain>
    </source>
</reference>
<dbReference type="InterPro" id="IPR036206">
    <property type="entry name" value="ThiamineP_synth_sf"/>
</dbReference>
<dbReference type="RefSeq" id="WP_182836186.1">
    <property type="nucleotide sequence ID" value="NZ_BAAABQ010000063.1"/>
</dbReference>
<dbReference type="Pfam" id="PF03437">
    <property type="entry name" value="BtpA"/>
    <property type="match status" value="1"/>
</dbReference>
<evidence type="ECO:0008006" key="3">
    <source>
        <dbReference type="Google" id="ProtNLM"/>
    </source>
</evidence>
<keyword evidence="2" id="KW-1185">Reference proteome</keyword>
<evidence type="ECO:0000313" key="2">
    <source>
        <dbReference type="Proteomes" id="UP000517916"/>
    </source>
</evidence>
<dbReference type="EMBL" id="JACJID010000001">
    <property type="protein sequence ID" value="MBA8923392.1"/>
    <property type="molecule type" value="Genomic_DNA"/>
</dbReference>
<comment type="caution">
    <text evidence="1">The sequence shown here is derived from an EMBL/GenBank/DDBJ whole genome shotgun (WGS) entry which is preliminary data.</text>
</comment>
<protein>
    <recommendedName>
        <fullName evidence="3">Thiamine-phosphate pyrophosphorylase</fullName>
    </recommendedName>
</protein>
<dbReference type="NCBIfam" id="TIGR00259">
    <property type="entry name" value="thylakoid_BtpA"/>
    <property type="match status" value="1"/>
</dbReference>
<dbReference type="InterPro" id="IPR005137">
    <property type="entry name" value="BtpA"/>
</dbReference>
<name>A0ABR6B9H8_9PSEU</name>
<accession>A0ABR6B9H8</accession>
<evidence type="ECO:0000313" key="1">
    <source>
        <dbReference type="EMBL" id="MBA8923392.1"/>
    </source>
</evidence>
<dbReference type="SUPFAM" id="SSF51391">
    <property type="entry name" value="Thiamin phosphate synthase"/>
    <property type="match status" value="1"/>
</dbReference>